<accession>A0A4P7NHG0</accession>
<dbReference type="Proteomes" id="UP000294847">
    <property type="component" value="Chromosome 4"/>
</dbReference>
<proteinExistence type="predicted"/>
<feature type="region of interest" description="Disordered" evidence="2">
    <location>
        <begin position="1"/>
        <end position="95"/>
    </location>
</feature>
<feature type="compositionally biased region" description="Basic and acidic residues" evidence="2">
    <location>
        <begin position="1"/>
        <end position="11"/>
    </location>
</feature>
<protein>
    <submittedName>
        <fullName evidence="3">Uncharacterized protein</fullName>
    </submittedName>
</protein>
<keyword evidence="1" id="KW-0175">Coiled coil</keyword>
<gene>
    <name evidence="3" type="ORF">PoMZ_08374</name>
</gene>
<feature type="compositionally biased region" description="Basic and acidic residues" evidence="2">
    <location>
        <begin position="37"/>
        <end position="53"/>
    </location>
</feature>
<dbReference type="EMBL" id="CP034207">
    <property type="protein sequence ID" value="QBZ61425.1"/>
    <property type="molecule type" value="Genomic_DNA"/>
</dbReference>
<dbReference type="AlphaFoldDB" id="A0A4P7NHG0"/>
<evidence type="ECO:0000256" key="1">
    <source>
        <dbReference type="SAM" id="Coils"/>
    </source>
</evidence>
<name>A0A4P7NHG0_PYROR</name>
<feature type="region of interest" description="Disordered" evidence="2">
    <location>
        <begin position="288"/>
        <end position="344"/>
    </location>
</feature>
<evidence type="ECO:0000313" key="3">
    <source>
        <dbReference type="EMBL" id="QBZ61425.1"/>
    </source>
</evidence>
<evidence type="ECO:0000256" key="2">
    <source>
        <dbReference type="SAM" id="MobiDB-lite"/>
    </source>
</evidence>
<sequence length="408" mass="46494">MESTLEKKIEQEQSPSTEQGGFNFRERLEAGKATYRKPAEQSREVLAEAARCREARKKPKLPAKDEKRGDVPGSCKSAVTSSRPTPEAEAAPEGERNYDWPPCLRCMGKNLPCSFVHNRSAGSDLVCTCCERLGQGVFCIQFATARAGRYYGVDEVTSVWLWPAGWRSDDVTRQLDAVEVFVPIPDLRYLPDEYEAFVQTAEFLVNGEPSPMVADRLGDGLMLADMENWVLPLWWKGKETKKLPPGTDKDEEKISVWQGYFRQLQRQRKDRRDEENQQKVKEYRAQIQKRRRLQEDKQAHSTNVDVAKVGDDNTKKEKEQTGQESSQKKEPETEPEDSLAYTPSARVLQYLCREREKMKKYGEAFEQAKKEEEAKMAEAERMAKRGLLQIDYDSAPDGATDSSSTAKV</sequence>
<reference evidence="3 4" key="1">
    <citation type="journal article" date="2019" name="Mol. Biol. Evol.">
        <title>Blast fungal genomes show frequent chromosomal changes, gene gains and losses, and effector gene turnover.</title>
        <authorList>
            <person name="Gomez Luciano L.B."/>
            <person name="Jason Tsai I."/>
            <person name="Chuma I."/>
            <person name="Tosa Y."/>
            <person name="Chen Y.H."/>
            <person name="Li J.Y."/>
            <person name="Li M.Y."/>
            <person name="Jade Lu M.Y."/>
            <person name="Nakayashiki H."/>
            <person name="Li W.H."/>
        </authorList>
    </citation>
    <scope>NUCLEOTIDE SEQUENCE [LARGE SCALE GENOMIC DNA]</scope>
    <source>
        <strain evidence="3">MZ5-1-6</strain>
    </source>
</reference>
<organism evidence="3 4">
    <name type="scientific">Pyricularia oryzae</name>
    <name type="common">Rice blast fungus</name>
    <name type="synonym">Magnaporthe oryzae</name>
    <dbReference type="NCBI Taxonomy" id="318829"/>
    <lineage>
        <taxon>Eukaryota</taxon>
        <taxon>Fungi</taxon>
        <taxon>Dikarya</taxon>
        <taxon>Ascomycota</taxon>
        <taxon>Pezizomycotina</taxon>
        <taxon>Sordariomycetes</taxon>
        <taxon>Sordariomycetidae</taxon>
        <taxon>Magnaporthales</taxon>
        <taxon>Pyriculariaceae</taxon>
        <taxon>Pyricularia</taxon>
    </lineage>
</organism>
<feature type="compositionally biased region" description="Basic and acidic residues" evidence="2">
    <location>
        <begin position="308"/>
        <end position="332"/>
    </location>
</feature>
<feature type="coiled-coil region" evidence="1">
    <location>
        <begin position="362"/>
        <end position="389"/>
    </location>
</feature>
<evidence type="ECO:0000313" key="4">
    <source>
        <dbReference type="Proteomes" id="UP000294847"/>
    </source>
</evidence>